<evidence type="ECO:0000313" key="1">
    <source>
        <dbReference type="EMBL" id="RGE57492.1"/>
    </source>
</evidence>
<keyword evidence="3" id="KW-1185">Reference proteome</keyword>
<gene>
    <name evidence="2" type="ORF">DWY69_21065</name>
    <name evidence="1" type="ORF">DXC51_19190</name>
</gene>
<evidence type="ECO:0000313" key="4">
    <source>
        <dbReference type="Proteomes" id="UP000261166"/>
    </source>
</evidence>
<evidence type="ECO:0000313" key="2">
    <source>
        <dbReference type="EMBL" id="RGE67894.1"/>
    </source>
</evidence>
<protein>
    <submittedName>
        <fullName evidence="2">Uncharacterized protein</fullName>
    </submittedName>
</protein>
<comment type="caution">
    <text evidence="2">The sequence shown here is derived from an EMBL/GenBank/DDBJ whole genome shotgun (WGS) entry which is preliminary data.</text>
</comment>
<dbReference type="AlphaFoldDB" id="A0A3E3ILH3"/>
<accession>A0A3E3ILH3</accession>
<dbReference type="Proteomes" id="UP000261166">
    <property type="component" value="Unassembled WGS sequence"/>
</dbReference>
<evidence type="ECO:0000313" key="3">
    <source>
        <dbReference type="Proteomes" id="UP000260812"/>
    </source>
</evidence>
<sequence length="97" mass="10758">MAQLLETPRFARQTKQLRAAIKRRYDAVRTITIFSDKSGTAPFPPGPDAAVSPPKSLPRSLFFWGTQKFLPPDIKRQAARLDVSLGIGFMVGCVLIK</sequence>
<proteinExistence type="predicted"/>
<reference evidence="2 4" key="1">
    <citation type="submission" date="2018-08" db="EMBL/GenBank/DDBJ databases">
        <title>A genome reference for cultivated species of the human gut microbiota.</title>
        <authorList>
            <person name="Zou Y."/>
            <person name="Xue W."/>
            <person name="Luo G."/>
        </authorList>
    </citation>
    <scope>NUCLEOTIDE SEQUENCE [LARGE SCALE GENOMIC DNA]</scope>
    <source>
        <strain evidence="2 4">AF26-4BH</strain>
        <strain evidence="1">TF05-5AC</strain>
    </source>
</reference>
<dbReference type="Proteomes" id="UP000260812">
    <property type="component" value="Unassembled WGS sequence"/>
</dbReference>
<organism evidence="2 4">
    <name type="scientific">Eisenbergiella massiliensis</name>
    <dbReference type="NCBI Taxonomy" id="1720294"/>
    <lineage>
        <taxon>Bacteria</taxon>
        <taxon>Bacillati</taxon>
        <taxon>Bacillota</taxon>
        <taxon>Clostridia</taxon>
        <taxon>Lachnospirales</taxon>
        <taxon>Lachnospiraceae</taxon>
        <taxon>Eisenbergiella</taxon>
    </lineage>
</organism>
<dbReference type="EMBL" id="QVLV01000015">
    <property type="protein sequence ID" value="RGE57492.1"/>
    <property type="molecule type" value="Genomic_DNA"/>
</dbReference>
<name>A0A3E3ILH3_9FIRM</name>
<dbReference type="EMBL" id="QVLU01000022">
    <property type="protein sequence ID" value="RGE67894.1"/>
    <property type="molecule type" value="Genomic_DNA"/>
</dbReference>